<accession>Q46MB7</accession>
<keyword evidence="1" id="KW-0614">Plasmid</keyword>
<evidence type="ECO:0000313" key="1">
    <source>
        <dbReference type="EMBL" id="AAZ65717.1"/>
    </source>
</evidence>
<proteinExistence type="predicted"/>
<dbReference type="KEGG" id="reu:Reut_C6416"/>
<dbReference type="OrthoDB" id="9180873at2"/>
<organism evidence="1">
    <name type="scientific">Cupriavidus pinatubonensis (strain JMP 134 / LMG 1197)</name>
    <name type="common">Cupriavidus necator (strain JMP 134)</name>
    <dbReference type="NCBI Taxonomy" id="264198"/>
    <lineage>
        <taxon>Bacteria</taxon>
        <taxon>Pseudomonadati</taxon>
        <taxon>Pseudomonadota</taxon>
        <taxon>Betaproteobacteria</taxon>
        <taxon>Burkholderiales</taxon>
        <taxon>Burkholderiaceae</taxon>
        <taxon>Cupriavidus</taxon>
    </lineage>
</organism>
<reference evidence="1" key="1">
    <citation type="submission" date="2005-08" db="EMBL/GenBank/DDBJ databases">
        <title>Complete sequence of a megaplasmid of Ralstonia eutropha JMP134.</title>
        <authorList>
            <person name="Copeland A."/>
            <person name="Lucas S."/>
            <person name="Lapidus A."/>
            <person name="Barry K."/>
            <person name="Detter J.C."/>
            <person name="Glavina T."/>
            <person name="Hammon N."/>
            <person name="Israni S."/>
            <person name="Pitluck S."/>
            <person name="Goltsman E."/>
            <person name="Martinez M."/>
            <person name="Vergez L."/>
            <person name="Larimer F."/>
            <person name="Land M."/>
            <person name="Lykidis A."/>
            <person name="Richardson P."/>
        </authorList>
    </citation>
    <scope>NUCLEOTIDE SEQUENCE [LARGE SCALE GENOMIC DNA]</scope>
    <source>
        <strain evidence="1">JMP134</strain>
        <plasmid evidence="1">megaplasmid</plasmid>
    </source>
</reference>
<geneLocation type="plasmid" evidence="1">
    <name>megaplasmid</name>
</geneLocation>
<sequence length="359" mass="39959">MPYQDQNIQMNRMSKATSIAIASLLSACAIIPRQTWQDRAELAVQDKIKKEEYFEAARALVDLDKSMPERTGDLWAKVAKQNVKKTLYAQGSDYMARTTEFSEPGIQQTLKTISTIEVRGFVTPEEAETLRKSLANRARPEMVAGNYVYSTTLIGALYGEQRQELNTERYFTIKKRVVEAQFTKPFPPNSYVAEVEAMADIAAEESPRGKIYKDFAVTLPTLRLTPSQASTGAVARNFGPEAEQSLAKRRGKIHLQIFPEDPLLQADLSAALGKKLPLAQFVDSATGAIPVVVKKLRHEERVQPERTETVTVAQYNVNIVAAALLMPRNASYLYDKRTGGISLEYAYEIKGSSPICVTV</sequence>
<dbReference type="EMBL" id="CP000092">
    <property type="protein sequence ID" value="AAZ65717.1"/>
    <property type="molecule type" value="Genomic_DNA"/>
</dbReference>
<dbReference type="HOGENOM" id="CLU_771008_0_0_4"/>
<gene>
    <name evidence="1" type="ordered locus">Reut_C6416</name>
</gene>
<protein>
    <submittedName>
        <fullName evidence="1">Uncharacterized protein</fullName>
    </submittedName>
</protein>
<dbReference type="AlphaFoldDB" id="Q46MB7"/>
<name>Q46MB7_CUPPJ</name>